<evidence type="ECO:0000313" key="7">
    <source>
        <dbReference type="EMBL" id="MBP5858443.1"/>
    </source>
</evidence>
<comment type="similarity">
    <text evidence="2">Belongs to the CbiQ family.</text>
</comment>
<dbReference type="GO" id="GO:0005886">
    <property type="term" value="C:plasma membrane"/>
    <property type="evidence" value="ECO:0007669"/>
    <property type="project" value="UniProtKB-ARBA"/>
</dbReference>
<feature type="transmembrane region" description="Helical" evidence="6">
    <location>
        <begin position="20"/>
        <end position="39"/>
    </location>
</feature>
<evidence type="ECO:0000256" key="1">
    <source>
        <dbReference type="ARBA" id="ARBA00004141"/>
    </source>
</evidence>
<proteinExistence type="inferred from homology"/>
<dbReference type="InterPro" id="IPR003339">
    <property type="entry name" value="ABC/ECF_trnsptr_transmembrane"/>
</dbReference>
<keyword evidence="5 6" id="KW-0472">Membrane</keyword>
<dbReference type="EMBL" id="JAGMWN010000008">
    <property type="protein sequence ID" value="MBP5858443.1"/>
    <property type="molecule type" value="Genomic_DNA"/>
</dbReference>
<evidence type="ECO:0000256" key="2">
    <source>
        <dbReference type="ARBA" id="ARBA00008564"/>
    </source>
</evidence>
<dbReference type="Pfam" id="PF02361">
    <property type="entry name" value="CbiQ"/>
    <property type="match status" value="1"/>
</dbReference>
<reference evidence="7" key="1">
    <citation type="submission" date="2021-04" db="EMBL/GenBank/DDBJ databases">
        <authorList>
            <person name="Zhang D.-C."/>
        </authorList>
    </citation>
    <scope>NUCLEOTIDE SEQUENCE</scope>
    <source>
        <strain evidence="7">CGMCC 1.15697</strain>
    </source>
</reference>
<feature type="transmembrane region" description="Helical" evidence="6">
    <location>
        <begin position="45"/>
        <end position="68"/>
    </location>
</feature>
<evidence type="ECO:0000256" key="6">
    <source>
        <dbReference type="SAM" id="Phobius"/>
    </source>
</evidence>
<protein>
    <recommendedName>
        <fullName evidence="9">Biotin transport system permease protein</fullName>
    </recommendedName>
</protein>
<gene>
    <name evidence="7" type="ORF">KAJ83_15590</name>
</gene>
<dbReference type="AlphaFoldDB" id="A0A8J7SKF7"/>
<dbReference type="RefSeq" id="WP_210683031.1">
    <property type="nucleotide sequence ID" value="NZ_JAGMWN010000008.1"/>
</dbReference>
<comment type="caution">
    <text evidence="7">The sequence shown here is derived from an EMBL/GenBank/DDBJ whole genome shotgun (WGS) entry which is preliminary data.</text>
</comment>
<evidence type="ECO:0000256" key="4">
    <source>
        <dbReference type="ARBA" id="ARBA00022989"/>
    </source>
</evidence>
<dbReference type="Proteomes" id="UP000672602">
    <property type="component" value="Unassembled WGS sequence"/>
</dbReference>
<keyword evidence="3 6" id="KW-0812">Transmembrane</keyword>
<name>A0A8J7SKF7_9PROT</name>
<organism evidence="7 8">
    <name type="scientific">Marivibrio halodurans</name>
    <dbReference type="NCBI Taxonomy" id="2039722"/>
    <lineage>
        <taxon>Bacteria</taxon>
        <taxon>Pseudomonadati</taxon>
        <taxon>Pseudomonadota</taxon>
        <taxon>Alphaproteobacteria</taxon>
        <taxon>Rhodospirillales</taxon>
        <taxon>Rhodospirillaceae</taxon>
        <taxon>Marivibrio</taxon>
    </lineage>
</organism>
<comment type="subcellular location">
    <subcellularLocation>
        <location evidence="1">Membrane</location>
        <topology evidence="1">Multi-pass membrane protein</topology>
    </subcellularLocation>
</comment>
<keyword evidence="4 6" id="KW-1133">Transmembrane helix</keyword>
<evidence type="ECO:0008006" key="9">
    <source>
        <dbReference type="Google" id="ProtNLM"/>
    </source>
</evidence>
<accession>A0A8J7SKF7</accession>
<evidence type="ECO:0000256" key="5">
    <source>
        <dbReference type="ARBA" id="ARBA00023136"/>
    </source>
</evidence>
<dbReference type="CDD" id="cd16914">
    <property type="entry name" value="EcfT"/>
    <property type="match status" value="1"/>
</dbReference>
<evidence type="ECO:0000313" key="8">
    <source>
        <dbReference type="Proteomes" id="UP000672602"/>
    </source>
</evidence>
<keyword evidence="8" id="KW-1185">Reference proteome</keyword>
<evidence type="ECO:0000256" key="3">
    <source>
        <dbReference type="ARBA" id="ARBA00022692"/>
    </source>
</evidence>
<sequence length="203" mass="21262">MIGLSAADAKRPVARAMRAVPAGVKLLALAAVSAGLFFVERLDLLGGALAIGLALAWGTGGGALLRALRPIAFMLVFAFGAHALLGDWRLGLAVCLRIGALVLLASAVSASTEVSEMLAVLDRVLSPLRWVGIPTRPVGVACMLTLRFAPMLGERWRGLDAAWRARSPRRAGWRLVVPFVVSALDDADGTADALAARGAFTRK</sequence>